<evidence type="ECO:0000256" key="1">
    <source>
        <dbReference type="SAM" id="MobiDB-lite"/>
    </source>
</evidence>
<dbReference type="InterPro" id="IPR011990">
    <property type="entry name" value="TPR-like_helical_dom_sf"/>
</dbReference>
<reference evidence="3" key="1">
    <citation type="submission" date="2016-04" db="EMBL/GenBank/DDBJ databases">
        <authorList>
            <person name="Nguyen H.D."/>
            <person name="Kesanakurti P."/>
            <person name="Cullis J."/>
            <person name="Levesque C.A."/>
            <person name="Hambleton S."/>
        </authorList>
    </citation>
    <scope>NUCLEOTIDE SEQUENCE</scope>
    <source>
        <strain evidence="3">DAOMC 238032</strain>
    </source>
</reference>
<dbReference type="Gene3D" id="1.25.40.10">
    <property type="entry name" value="Tetratricopeptide repeat domain"/>
    <property type="match status" value="1"/>
</dbReference>
<dbReference type="EMBL" id="CAJHJG010006858">
    <property type="protein sequence ID" value="CAD6960108.1"/>
    <property type="molecule type" value="Genomic_DNA"/>
</dbReference>
<evidence type="ECO:0000313" key="3">
    <source>
        <dbReference type="EMBL" id="KAE8264746.1"/>
    </source>
</evidence>
<comment type="caution">
    <text evidence="3">The sequence shown here is derived from an EMBL/GenBank/DDBJ whole genome shotgun (WGS) entry which is preliminary data.</text>
</comment>
<dbReference type="AlphaFoldDB" id="A0A177ULS5"/>
<sequence>MSGPDPIAESSMRREGTGTDSMEYSLPEEMNDPDFDDSLSVIQDQKNYCGYRCIVGPTGVASDNLPDTVLKVLNELEPYYDSCSETVRVIAMTAVSILEKSERTKLLRLEGRRFVTKTLDVLKQVAAYEHTAGSDVRDLRGTVLSLGLDSLSNGIMSFSSIVDAHASATIVMRSQQRSVYKSEARECAELQGKVRTMICTLISKHHRMASFPQFPTMMPATSLPLIKNLFASKLDDLRSLPSTGEVNRELLSCTLNVCEIFSLDPRSAPEPDAGSAESVHRRALDKHRLAWADIGELQEFERQTYERLQALARMAPAFDSLPSQDVHLTLRSLAIHCAHVGEYDSAAWFGELLVTLYRQADVHAPTVTNKIVLANALGALSILLDAADWYLSGVRAVENAVEILRPLIKSDPSRCRAPMAALKAIHAELLSEFAAGEGRGTDVILMLRKACRIAEEALQLSHQLAKELPASSDLKAALARAFYVKAKAGRDMIQVLMRAHADSPLRCPDKLADLNLEPEQRTDSLPSCEVCDSRQNECWSKSYLHDRIRALNVDTINVFVVASQKSVDLYLELAKSVPNLYEPLLAKALLVKAQLQTCSSPRVANAFVEVAALYDQLSTRFPGLFDVPFRAAYTGLARQQRWENDLSGAVASYERVQKYPLKSLVVNFGFDESAPLSWTASTFLCVQLERYMDGWNVSNRTLHMFTDHQESGIYGPVMKGSLAVRGFCRWMLCKPQDGLEPCEKDLAVAVTLRAKEEDLDGRPDILGQSYCAVAWRGAVQSAAGKQSPALHNGELAVRLVRDSLSEADTMLFAERTLYPFHRVLPHVLVLLAGTLLALGRKDDALKNVEESLSLNKDGKQDGSTVKTALLLKARLLEESGDDAGAARTKAEAQTIPFQGFLHKMGCSQQAQT</sequence>
<gene>
    <name evidence="3" type="ORF">A4X03_0g740</name>
    <name evidence="2" type="ORF">JKIAZH3_G8968</name>
</gene>
<proteinExistence type="predicted"/>
<dbReference type="Proteomes" id="UP000836402">
    <property type="component" value="Unassembled WGS sequence"/>
</dbReference>
<dbReference type="EMBL" id="LWDD02000048">
    <property type="protein sequence ID" value="KAE8264746.1"/>
    <property type="molecule type" value="Genomic_DNA"/>
</dbReference>
<feature type="region of interest" description="Disordered" evidence="1">
    <location>
        <begin position="1"/>
        <end position="30"/>
    </location>
</feature>
<dbReference type="SUPFAM" id="SSF48452">
    <property type="entry name" value="TPR-like"/>
    <property type="match status" value="1"/>
</dbReference>
<evidence type="ECO:0000313" key="5">
    <source>
        <dbReference type="Proteomes" id="UP000836402"/>
    </source>
</evidence>
<reference evidence="3" key="2">
    <citation type="journal article" date="2019" name="IMA Fungus">
        <title>Genome sequencing and comparison of five Tilletia species to identify candidate genes for the detection of regulated species infecting wheat.</title>
        <authorList>
            <person name="Nguyen H.D.T."/>
            <person name="Sultana T."/>
            <person name="Kesanakurti P."/>
            <person name="Hambleton S."/>
        </authorList>
    </citation>
    <scope>NUCLEOTIDE SEQUENCE</scope>
    <source>
        <strain evidence="3">DAOMC 238032</strain>
    </source>
</reference>
<organism evidence="3 4">
    <name type="scientific">Tilletia caries</name>
    <name type="common">wheat bunt fungus</name>
    <dbReference type="NCBI Taxonomy" id="13290"/>
    <lineage>
        <taxon>Eukaryota</taxon>
        <taxon>Fungi</taxon>
        <taxon>Dikarya</taxon>
        <taxon>Basidiomycota</taxon>
        <taxon>Ustilaginomycotina</taxon>
        <taxon>Exobasidiomycetes</taxon>
        <taxon>Tilletiales</taxon>
        <taxon>Tilletiaceae</taxon>
        <taxon>Tilletia</taxon>
    </lineage>
</organism>
<keyword evidence="5" id="KW-1185">Reference proteome</keyword>
<reference evidence="2" key="3">
    <citation type="submission" date="2020-10" db="EMBL/GenBank/DDBJ databases">
        <authorList>
            <person name="Sedaghatjoo S."/>
        </authorList>
    </citation>
    <scope>NUCLEOTIDE SEQUENCE</scope>
    <source>
        <strain evidence="2">AZH3</strain>
    </source>
</reference>
<accession>A0A177ULS5</accession>
<name>A0A177ULS5_9BASI</name>
<dbReference type="Proteomes" id="UP000077671">
    <property type="component" value="Unassembled WGS sequence"/>
</dbReference>
<evidence type="ECO:0000313" key="4">
    <source>
        <dbReference type="Proteomes" id="UP000077671"/>
    </source>
</evidence>
<protein>
    <submittedName>
        <fullName evidence="3">Uncharacterized protein</fullName>
    </submittedName>
</protein>
<evidence type="ECO:0000313" key="2">
    <source>
        <dbReference type="EMBL" id="CAD6960108.1"/>
    </source>
</evidence>